<sequence length="179" mass="20946">MSADWRSDVLKFWFALGYARWWKRDDALDHQIKQLFLKLWAEKRELPAEAFLADPLTALAAVILFDQFPRNMFRDHADQFATDHLALAIAKEAIARGFDEQLQTDERAFLYTPFQHSENIDDQNRSVLLFNELGDSRYLPFAEKHRDVIQRFGRFPHRNAILGRAPRPAEIAAGDVYPW</sequence>
<reference evidence="1" key="1">
    <citation type="submission" date="2022-05" db="EMBL/GenBank/DDBJ databases">
        <authorList>
            <person name="Jo J.-H."/>
            <person name="Im W.-T."/>
        </authorList>
    </citation>
    <scope>NUCLEOTIDE SEQUENCE</scope>
    <source>
        <strain evidence="1">SE220</strain>
    </source>
</reference>
<dbReference type="EMBL" id="JAMGBE010000004">
    <property type="protein sequence ID" value="MCL6730964.1"/>
    <property type="molecule type" value="Genomic_DNA"/>
</dbReference>
<keyword evidence="2" id="KW-1185">Reference proteome</keyword>
<dbReference type="Pfam" id="PF06041">
    <property type="entry name" value="DUF924"/>
    <property type="match status" value="1"/>
</dbReference>
<dbReference type="InterPro" id="IPR011990">
    <property type="entry name" value="TPR-like_helical_dom_sf"/>
</dbReference>
<name>A0ABT0S524_9SPHN</name>
<dbReference type="SUPFAM" id="SSF48452">
    <property type="entry name" value="TPR-like"/>
    <property type="match status" value="1"/>
</dbReference>
<evidence type="ECO:0000313" key="1">
    <source>
        <dbReference type="EMBL" id="MCL6730964.1"/>
    </source>
</evidence>
<gene>
    <name evidence="1" type="ORF">LZ538_13030</name>
</gene>
<accession>A0ABT0S524</accession>
<dbReference type="Gene3D" id="1.25.40.10">
    <property type="entry name" value="Tetratricopeptide repeat domain"/>
    <property type="match status" value="1"/>
</dbReference>
<dbReference type="RefSeq" id="WP_249832450.1">
    <property type="nucleotide sequence ID" value="NZ_JAMGBE010000004.1"/>
</dbReference>
<comment type="caution">
    <text evidence="1">The sequence shown here is derived from an EMBL/GenBank/DDBJ whole genome shotgun (WGS) entry which is preliminary data.</text>
</comment>
<dbReference type="Gene3D" id="1.20.58.320">
    <property type="entry name" value="TPR-like"/>
    <property type="match status" value="1"/>
</dbReference>
<proteinExistence type="predicted"/>
<protein>
    <submittedName>
        <fullName evidence="1">DUF924 domain-containing protein</fullName>
    </submittedName>
</protein>
<organism evidence="1 2">
    <name type="scientific">Sphingomonas hankyongi</name>
    <dbReference type="NCBI Taxonomy" id="2908209"/>
    <lineage>
        <taxon>Bacteria</taxon>
        <taxon>Pseudomonadati</taxon>
        <taxon>Pseudomonadota</taxon>
        <taxon>Alphaproteobacteria</taxon>
        <taxon>Sphingomonadales</taxon>
        <taxon>Sphingomonadaceae</taxon>
        <taxon>Sphingomonas</taxon>
    </lineage>
</organism>
<evidence type="ECO:0000313" key="2">
    <source>
        <dbReference type="Proteomes" id="UP001165342"/>
    </source>
</evidence>
<dbReference type="Proteomes" id="UP001165342">
    <property type="component" value="Unassembled WGS sequence"/>
</dbReference>
<dbReference type="InterPro" id="IPR010323">
    <property type="entry name" value="DUF924"/>
</dbReference>